<reference evidence="1" key="1">
    <citation type="journal article" date="2023" name="Insect Mol. Biol.">
        <title>Genome sequencing provides insights into the evolution of gene families encoding plant cell wall-degrading enzymes in longhorned beetles.</title>
        <authorList>
            <person name="Shin N.R."/>
            <person name="Okamura Y."/>
            <person name="Kirsch R."/>
            <person name="Pauchet Y."/>
        </authorList>
    </citation>
    <scope>NUCLEOTIDE SEQUENCE</scope>
    <source>
        <strain evidence="1">MMC_N1</strain>
    </source>
</reference>
<organism evidence="1 2">
    <name type="scientific">Molorchus minor</name>
    <dbReference type="NCBI Taxonomy" id="1323400"/>
    <lineage>
        <taxon>Eukaryota</taxon>
        <taxon>Metazoa</taxon>
        <taxon>Ecdysozoa</taxon>
        <taxon>Arthropoda</taxon>
        <taxon>Hexapoda</taxon>
        <taxon>Insecta</taxon>
        <taxon>Pterygota</taxon>
        <taxon>Neoptera</taxon>
        <taxon>Endopterygota</taxon>
        <taxon>Coleoptera</taxon>
        <taxon>Polyphaga</taxon>
        <taxon>Cucujiformia</taxon>
        <taxon>Chrysomeloidea</taxon>
        <taxon>Cerambycidae</taxon>
        <taxon>Lamiinae</taxon>
        <taxon>Monochamini</taxon>
        <taxon>Molorchus</taxon>
    </lineage>
</organism>
<sequence>MDDLLEKRRLKTLQKSFKELSSFYLIEWVMQGGENYPIILKSLEFWHESEAAETQITRKRYALSNSNKSTFFAIKSLVFNNLLSKSGLKYMLKSCGVFFSTPTLFDPPLNKIFESLSHHHIGHKTIIAVLDTLDLCKRECGKVIYLFGIGSTGESLLGLCIHGLPFDIPNAMSAIKVYQMTLLVGERRGLGVMGVYAASIHVKPPSV</sequence>
<evidence type="ECO:0000313" key="2">
    <source>
        <dbReference type="Proteomes" id="UP001162164"/>
    </source>
</evidence>
<gene>
    <name evidence="1" type="ORF">NQ317_002808</name>
</gene>
<dbReference type="EMBL" id="JAPWTJ010000282">
    <property type="protein sequence ID" value="KAJ8980163.1"/>
    <property type="molecule type" value="Genomic_DNA"/>
</dbReference>
<proteinExistence type="predicted"/>
<evidence type="ECO:0000313" key="1">
    <source>
        <dbReference type="EMBL" id="KAJ8980163.1"/>
    </source>
</evidence>
<comment type="caution">
    <text evidence="1">The sequence shown here is derived from an EMBL/GenBank/DDBJ whole genome shotgun (WGS) entry which is preliminary data.</text>
</comment>
<protein>
    <submittedName>
        <fullName evidence="1">Uncharacterized protein</fullName>
    </submittedName>
</protein>
<accession>A0ABQ9JPH8</accession>
<dbReference type="Proteomes" id="UP001162164">
    <property type="component" value="Unassembled WGS sequence"/>
</dbReference>
<name>A0ABQ9JPH8_9CUCU</name>
<keyword evidence="2" id="KW-1185">Reference proteome</keyword>